<protein>
    <submittedName>
        <fullName evidence="8">Tubulin-specific chaperone C</fullName>
    </submittedName>
</protein>
<dbReference type="OrthoDB" id="194775at2759"/>
<dbReference type="Pfam" id="PF07986">
    <property type="entry name" value="TBCC"/>
    <property type="match status" value="1"/>
</dbReference>
<comment type="subunit">
    <text evidence="6">Supercomplex made of cofactors A to E. Cofactors A and D function by capturing and stabilizing tubulin in a quasi-native conformation. Cofactor E binds to the cofactor D-tubulin complex; interaction with cofactor C then causes the release of tubulin polypeptides that are committed to the native state.</text>
</comment>
<dbReference type="EMBL" id="NEVH01024940">
    <property type="protein sequence ID" value="PNF16741.1"/>
    <property type="molecule type" value="Genomic_DNA"/>
</dbReference>
<organism evidence="8 9">
    <name type="scientific">Cryptotermes secundus</name>
    <dbReference type="NCBI Taxonomy" id="105785"/>
    <lineage>
        <taxon>Eukaryota</taxon>
        <taxon>Metazoa</taxon>
        <taxon>Ecdysozoa</taxon>
        <taxon>Arthropoda</taxon>
        <taxon>Hexapoda</taxon>
        <taxon>Insecta</taxon>
        <taxon>Pterygota</taxon>
        <taxon>Neoptera</taxon>
        <taxon>Polyneoptera</taxon>
        <taxon>Dictyoptera</taxon>
        <taxon>Blattodea</taxon>
        <taxon>Blattoidea</taxon>
        <taxon>Termitoidae</taxon>
        <taxon>Kalotermitidae</taxon>
        <taxon>Cryptotermitinae</taxon>
        <taxon>Cryptotermes</taxon>
    </lineage>
</organism>
<dbReference type="PROSITE" id="PS51329">
    <property type="entry name" value="C_CAP_COFACTOR_C"/>
    <property type="match status" value="1"/>
</dbReference>
<dbReference type="Gene3D" id="2.160.20.70">
    <property type="match status" value="1"/>
</dbReference>
<evidence type="ECO:0000256" key="1">
    <source>
        <dbReference type="ARBA" id="ARBA00004496"/>
    </source>
</evidence>
<dbReference type="Gene3D" id="1.20.58.1250">
    <property type="entry name" value="Tubulin Binding Cofactor C, N-terminal domain"/>
    <property type="match status" value="1"/>
</dbReference>
<dbReference type="EMBL" id="NEVH01024940">
    <property type="protein sequence ID" value="PNF16740.1"/>
    <property type="molecule type" value="Genomic_DNA"/>
</dbReference>
<dbReference type="SMART" id="SM00673">
    <property type="entry name" value="CARP"/>
    <property type="match status" value="2"/>
</dbReference>
<dbReference type="EMBL" id="NEVH01024940">
    <property type="protein sequence ID" value="PNF16739.1"/>
    <property type="molecule type" value="Genomic_DNA"/>
</dbReference>
<dbReference type="GO" id="GO:0007021">
    <property type="term" value="P:tubulin complex assembly"/>
    <property type="evidence" value="ECO:0007669"/>
    <property type="project" value="TreeGrafter"/>
</dbReference>
<proteinExistence type="inferred from homology"/>
<dbReference type="GO" id="GO:0005737">
    <property type="term" value="C:cytoplasm"/>
    <property type="evidence" value="ECO:0007669"/>
    <property type="project" value="UniProtKB-SubCell"/>
</dbReference>
<dbReference type="PANTHER" id="PTHR15139:SF0">
    <property type="entry name" value="TUBULIN-SPECIFIC CHAPERONE C"/>
    <property type="match status" value="1"/>
</dbReference>
<evidence type="ECO:0000256" key="6">
    <source>
        <dbReference type="ARBA" id="ARBA00026055"/>
    </source>
</evidence>
<dbReference type="PANTHER" id="PTHR15139">
    <property type="entry name" value="TUBULIN FOLDING COFACTOR C"/>
    <property type="match status" value="1"/>
</dbReference>
<dbReference type="Pfam" id="PF16752">
    <property type="entry name" value="TBCC_N"/>
    <property type="match status" value="1"/>
</dbReference>
<evidence type="ECO:0000256" key="2">
    <source>
        <dbReference type="ARBA" id="ARBA00008848"/>
    </source>
</evidence>
<dbReference type="STRING" id="105785.A0A2J7PK76"/>
<evidence type="ECO:0000256" key="4">
    <source>
        <dbReference type="ARBA" id="ARBA00022990"/>
    </source>
</evidence>
<comment type="subcellular location">
    <subcellularLocation>
        <location evidence="1">Cytoplasm</location>
    </subcellularLocation>
</comment>
<dbReference type="EMBL" id="NEVH01024940">
    <property type="protein sequence ID" value="PNF16736.1"/>
    <property type="molecule type" value="Genomic_DNA"/>
</dbReference>
<keyword evidence="4" id="KW-0007">Acetylation</keyword>
<comment type="caution">
    <text evidence="8">The sequence shown here is derived from an EMBL/GenBank/DDBJ whole genome shotgun (WGS) entry which is preliminary data.</text>
</comment>
<dbReference type="InterPro" id="IPR016098">
    <property type="entry name" value="CAP/MinC_C"/>
</dbReference>
<evidence type="ECO:0000313" key="9">
    <source>
        <dbReference type="Proteomes" id="UP000235965"/>
    </source>
</evidence>
<sequence>MDKLCGAEIVTGRILRRERERRHAMKEKREKKEENMLSTEQVSYFVDTFTQKRDEIEGALNAADLGEVEKNKLPSHFDKISKDILILQRFTSDSIPYLREYDIRKSQEAIQNLQQKLQELDKRLLPKKKFGFKKKSCDTRKESFLQKIEDTVDSIPVSTLPFKALCGYTENNCGFSGRTEENLSLSDEVICRKDIVLTNLVGCTVKLVGSPSTLHMASLHNCRIMSGPVARSVFIEDCVDCTFILACQQLRIHNTKHCVMYSHVTSRTVIEDSTQLGFAPYSLKYENMEHHFKIAGLDININNWNLVDDFNWLASDKPSPNWHILKADEMKDDWV</sequence>
<dbReference type="InParanoid" id="A0A2J7PK76"/>
<dbReference type="InterPro" id="IPR027684">
    <property type="entry name" value="TBCC"/>
</dbReference>
<name>A0A2J7PK76_9NEOP</name>
<comment type="similarity">
    <text evidence="2">Belongs to the TBCC family.</text>
</comment>
<dbReference type="InterPro" id="IPR038397">
    <property type="entry name" value="TBCC_N_sf"/>
</dbReference>
<dbReference type="InterPro" id="IPR006599">
    <property type="entry name" value="CARP_motif"/>
</dbReference>
<dbReference type="FunCoup" id="A0A2J7PK76">
    <property type="interactions" value="1126"/>
</dbReference>
<dbReference type="EMBL" id="NEVH01024940">
    <property type="protein sequence ID" value="PNF16737.1"/>
    <property type="molecule type" value="Genomic_DNA"/>
</dbReference>
<evidence type="ECO:0000259" key="7">
    <source>
        <dbReference type="PROSITE" id="PS51329"/>
    </source>
</evidence>
<evidence type="ECO:0000256" key="5">
    <source>
        <dbReference type="ARBA" id="ARBA00023186"/>
    </source>
</evidence>
<reference evidence="8 9" key="1">
    <citation type="submission" date="2017-12" db="EMBL/GenBank/DDBJ databases">
        <title>Hemimetabolous genomes reveal molecular basis of termite eusociality.</title>
        <authorList>
            <person name="Harrison M.C."/>
            <person name="Jongepier E."/>
            <person name="Robertson H.M."/>
            <person name="Arning N."/>
            <person name="Bitard-Feildel T."/>
            <person name="Chao H."/>
            <person name="Childers C.P."/>
            <person name="Dinh H."/>
            <person name="Doddapaneni H."/>
            <person name="Dugan S."/>
            <person name="Gowin J."/>
            <person name="Greiner C."/>
            <person name="Han Y."/>
            <person name="Hu H."/>
            <person name="Hughes D.S.T."/>
            <person name="Huylmans A.-K."/>
            <person name="Kemena C."/>
            <person name="Kremer L.P.M."/>
            <person name="Lee S.L."/>
            <person name="Lopez-Ezquerra A."/>
            <person name="Mallet L."/>
            <person name="Monroy-Kuhn J.M."/>
            <person name="Moser A."/>
            <person name="Murali S.C."/>
            <person name="Muzny D.M."/>
            <person name="Otani S."/>
            <person name="Piulachs M.-D."/>
            <person name="Poelchau M."/>
            <person name="Qu J."/>
            <person name="Schaub F."/>
            <person name="Wada-Katsumata A."/>
            <person name="Worley K.C."/>
            <person name="Xie Q."/>
            <person name="Ylla G."/>
            <person name="Poulsen M."/>
            <person name="Gibbs R.A."/>
            <person name="Schal C."/>
            <person name="Richards S."/>
            <person name="Belles X."/>
            <person name="Korb J."/>
            <person name="Bornberg-Bauer E."/>
        </authorList>
    </citation>
    <scope>NUCLEOTIDE SEQUENCE [LARGE SCALE GENOMIC DNA]</scope>
    <source>
        <tissue evidence="8">Whole body</tissue>
    </source>
</reference>
<dbReference type="GO" id="GO:0007023">
    <property type="term" value="P:post-chaperonin tubulin folding pathway"/>
    <property type="evidence" value="ECO:0007669"/>
    <property type="project" value="InterPro"/>
</dbReference>
<feature type="domain" description="C-CAP/cofactor C-like" evidence="7">
    <location>
        <begin position="161"/>
        <end position="312"/>
    </location>
</feature>
<evidence type="ECO:0000313" key="8">
    <source>
        <dbReference type="EMBL" id="PNF16736.1"/>
    </source>
</evidence>
<dbReference type="InterPro" id="IPR031925">
    <property type="entry name" value="TBCC_N"/>
</dbReference>
<evidence type="ECO:0000256" key="3">
    <source>
        <dbReference type="ARBA" id="ARBA00022490"/>
    </source>
</evidence>
<accession>A0A2J7PK76</accession>
<dbReference type="InterPro" id="IPR017901">
    <property type="entry name" value="C-CAP_CF_C-like"/>
</dbReference>
<gene>
    <name evidence="8" type="primary">TBCC_5</name>
    <name evidence="8" type="ORF">B7P43_G00869</name>
</gene>
<keyword evidence="9" id="KW-1185">Reference proteome</keyword>
<dbReference type="Proteomes" id="UP000235965">
    <property type="component" value="Unassembled WGS sequence"/>
</dbReference>
<dbReference type="GO" id="GO:0015631">
    <property type="term" value="F:tubulin binding"/>
    <property type="evidence" value="ECO:0007669"/>
    <property type="project" value="InterPro"/>
</dbReference>
<dbReference type="AlphaFoldDB" id="A0A2J7PK76"/>
<dbReference type="InterPro" id="IPR012945">
    <property type="entry name" value="Tubulin-bd_cofactor_C_dom"/>
</dbReference>
<dbReference type="EMBL" id="NEVH01024940">
    <property type="protein sequence ID" value="PNF16738.1"/>
    <property type="molecule type" value="Genomic_DNA"/>
</dbReference>
<keyword evidence="5" id="KW-0143">Chaperone</keyword>
<keyword evidence="3" id="KW-0963">Cytoplasm</keyword>